<reference evidence="1 2" key="1">
    <citation type="journal article" date="2016" name="Sci. Rep.">
        <title>Genomic and phenotypic characterization of the species Acinetobacter venetianus.</title>
        <authorList>
            <person name="Fondi M."/>
            <person name="Maida I."/>
            <person name="Perrin E."/>
            <person name="Orlandini V."/>
            <person name="La Torre L."/>
            <person name="Bosi E."/>
            <person name="Negroni A."/>
            <person name="Zanaroli G."/>
            <person name="Fava F."/>
            <person name="Decorosi F."/>
            <person name="Giovannetti L."/>
            <person name="Viti C."/>
            <person name="Vaneechoutte M."/>
            <person name="Dijkshoorn L."/>
            <person name="Fani R."/>
        </authorList>
    </citation>
    <scope>NUCLEOTIDE SEQUENCE [LARGE SCALE GENOMIC DNA]</scope>
    <source>
        <strain evidence="1 2">LUH5627</strain>
    </source>
</reference>
<accession>A0A150HLP9</accession>
<dbReference type="RefSeq" id="WP_061519291.1">
    <property type="nucleotide sequence ID" value="NZ_JRUE01000208.1"/>
</dbReference>
<dbReference type="Proteomes" id="UP000075680">
    <property type="component" value="Unassembled WGS sequence"/>
</dbReference>
<organism evidence="1 2">
    <name type="scientific">Acinetobacter venetianus</name>
    <dbReference type="NCBI Taxonomy" id="52133"/>
    <lineage>
        <taxon>Bacteria</taxon>
        <taxon>Pseudomonadati</taxon>
        <taxon>Pseudomonadota</taxon>
        <taxon>Gammaproteobacteria</taxon>
        <taxon>Moraxellales</taxon>
        <taxon>Moraxellaceae</taxon>
        <taxon>Acinetobacter</taxon>
    </lineage>
</organism>
<comment type="caution">
    <text evidence="1">The sequence shown here is derived from an EMBL/GenBank/DDBJ whole genome shotgun (WGS) entry which is preliminary data.</text>
</comment>
<protein>
    <submittedName>
        <fullName evidence="1">Uncharacterized protein</fullName>
    </submittedName>
</protein>
<evidence type="ECO:0000313" key="1">
    <source>
        <dbReference type="EMBL" id="KXZ66441.1"/>
    </source>
</evidence>
<gene>
    <name evidence="1" type="ORF">AVENLUH5627_02584</name>
</gene>
<dbReference type="PATRIC" id="fig|52133.18.peg.2653"/>
<sequence>MYLRTIQLVEKGKEYNIDVRNHNKNTKLLEQCRTEFNQPYLIQYIAKIEPSSFNRSKLSEDFKRGFKRTIKQNRKFWKTPPNYQAMYSLEYKGSNAREIEGDYSIKTNSLSKKPLIDYHHIHLFLCFDCRTPYMPMDMNNLVIETLNNIKGLSNAHYAKRHNSDLYYHNLNKEYEDAVTRIQYISKIEQKDGVPYEKKSSSFKSIQPKYS</sequence>
<name>A0A150HLP9_9GAMM</name>
<proteinExistence type="predicted"/>
<evidence type="ECO:0000313" key="2">
    <source>
        <dbReference type="Proteomes" id="UP000075680"/>
    </source>
</evidence>
<dbReference type="AlphaFoldDB" id="A0A150HLP9"/>
<dbReference type="EMBL" id="JRUE01000208">
    <property type="protein sequence ID" value="KXZ66441.1"/>
    <property type="molecule type" value="Genomic_DNA"/>
</dbReference>